<reference evidence="1" key="1">
    <citation type="journal article" date="2020" name="Nature">
        <title>Giant virus diversity and host interactions through global metagenomics.</title>
        <authorList>
            <person name="Schulz F."/>
            <person name="Roux S."/>
            <person name="Paez-Espino D."/>
            <person name="Jungbluth S."/>
            <person name="Walsh D.A."/>
            <person name="Denef V.J."/>
            <person name="McMahon K.D."/>
            <person name="Konstantinidis K.T."/>
            <person name="Eloe-Fadrosh E.A."/>
            <person name="Kyrpides N.C."/>
            <person name="Woyke T."/>
        </authorList>
    </citation>
    <scope>NUCLEOTIDE SEQUENCE</scope>
    <source>
        <strain evidence="1">GVMAG-S-3300013093-109</strain>
    </source>
</reference>
<dbReference type="Pfam" id="PF05708">
    <property type="entry name" value="Peptidase_C92"/>
    <property type="match status" value="1"/>
</dbReference>
<dbReference type="InterPro" id="IPR038765">
    <property type="entry name" value="Papain-like_cys_pep_sf"/>
</dbReference>
<protein>
    <recommendedName>
        <fullName evidence="2">Peptidase</fullName>
    </recommendedName>
</protein>
<evidence type="ECO:0000313" key="1">
    <source>
        <dbReference type="EMBL" id="QHU20576.1"/>
    </source>
</evidence>
<sequence>MDIRLEASLETGDIVLFRGTSWISWLVEWFGVSRYSHVGIVIKNPKFLNPELEDGTYLLESSWNNTPDVEDHLYKVGVQLHLLDDILKESVKGSVEIRRVHCERNKAFYEKLYELHKEIHGRPYDVNPVDWLCAKYNIACPFPVNARFQNKKSFWCSALVSYVFCELGIIQKDVNWSIIAPREFSSKEGKQLQFTCQIDPEMAV</sequence>
<evidence type="ECO:0008006" key="2">
    <source>
        <dbReference type="Google" id="ProtNLM"/>
    </source>
</evidence>
<dbReference type="InterPro" id="IPR024453">
    <property type="entry name" value="Peptidase_C92"/>
</dbReference>
<dbReference type="PANTHER" id="PTHR47112:SF1">
    <property type="entry name" value="PX DOMAIN-CONTAINING PROTEIN"/>
    <property type="match status" value="1"/>
</dbReference>
<dbReference type="EMBL" id="MN740969">
    <property type="protein sequence ID" value="QHU20576.1"/>
    <property type="molecule type" value="Genomic_DNA"/>
</dbReference>
<organism evidence="1">
    <name type="scientific">viral metagenome</name>
    <dbReference type="NCBI Taxonomy" id="1070528"/>
    <lineage>
        <taxon>unclassified sequences</taxon>
        <taxon>metagenomes</taxon>
        <taxon>organismal metagenomes</taxon>
    </lineage>
</organism>
<accession>A0A6C0KTV5</accession>
<proteinExistence type="predicted"/>
<dbReference type="PANTHER" id="PTHR47112">
    <property type="entry name" value="PX DOMAIN-CONTAINING PROTEIN"/>
    <property type="match status" value="1"/>
</dbReference>
<dbReference type="SUPFAM" id="SSF54001">
    <property type="entry name" value="Cysteine proteinases"/>
    <property type="match status" value="1"/>
</dbReference>
<name>A0A6C0KTV5_9ZZZZ</name>
<dbReference type="Gene3D" id="3.90.1720.10">
    <property type="entry name" value="endopeptidase domain like (from Nostoc punctiforme)"/>
    <property type="match status" value="1"/>
</dbReference>
<dbReference type="AlphaFoldDB" id="A0A6C0KTV5"/>